<dbReference type="EMBL" id="SRZK01000080">
    <property type="protein sequence ID" value="TGZ10247.1"/>
    <property type="molecule type" value="Genomic_DNA"/>
</dbReference>
<keyword evidence="1" id="KW-0560">Oxidoreductase</keyword>
<dbReference type="Proteomes" id="UP000306274">
    <property type="component" value="Unassembled WGS sequence"/>
</dbReference>
<dbReference type="Pfam" id="PF00107">
    <property type="entry name" value="ADH_zinc_N"/>
    <property type="match status" value="1"/>
</dbReference>
<evidence type="ECO:0000259" key="3">
    <source>
        <dbReference type="SMART" id="SM00829"/>
    </source>
</evidence>
<feature type="domain" description="Enoyl reductase (ER)" evidence="3">
    <location>
        <begin position="116"/>
        <end position="408"/>
    </location>
</feature>
<comment type="caution">
    <text evidence="4">The sequence shown here is derived from an EMBL/GenBank/DDBJ whole genome shotgun (WGS) entry which is preliminary data.</text>
</comment>
<keyword evidence="5" id="KW-1185">Reference proteome</keyword>
<dbReference type="SUPFAM" id="SSF50129">
    <property type="entry name" value="GroES-like"/>
    <property type="match status" value="1"/>
</dbReference>
<dbReference type="CDD" id="cd05288">
    <property type="entry name" value="PGDH"/>
    <property type="match status" value="1"/>
</dbReference>
<evidence type="ECO:0000313" key="5">
    <source>
        <dbReference type="Proteomes" id="UP000306274"/>
    </source>
</evidence>
<dbReference type="InterPro" id="IPR011032">
    <property type="entry name" value="GroES-like_sf"/>
</dbReference>
<dbReference type="InterPro" id="IPR013149">
    <property type="entry name" value="ADH-like_C"/>
</dbReference>
<dbReference type="InterPro" id="IPR036291">
    <property type="entry name" value="NAD(P)-bd_dom_sf"/>
</dbReference>
<protein>
    <submittedName>
        <fullName evidence="4">NADP-dependent oxidoreductase</fullName>
    </submittedName>
</protein>
<evidence type="ECO:0000313" key="4">
    <source>
        <dbReference type="EMBL" id="TGZ10247.1"/>
    </source>
</evidence>
<feature type="region of interest" description="Disordered" evidence="2">
    <location>
        <begin position="1"/>
        <end position="77"/>
    </location>
</feature>
<dbReference type="Gene3D" id="3.90.180.10">
    <property type="entry name" value="Medium-chain alcohol dehydrogenases, catalytic domain"/>
    <property type="match status" value="1"/>
</dbReference>
<dbReference type="InterPro" id="IPR020843">
    <property type="entry name" value="ER"/>
</dbReference>
<gene>
    <name evidence="4" type="ORF">E5Z02_10980</name>
</gene>
<reference evidence="4 5" key="1">
    <citation type="submission" date="2019-04" db="EMBL/GenBank/DDBJ databases">
        <title>Streptomyces rhizosphaericola sp. nov., an actinobacterium isolated from the wheat rhizosphere.</title>
        <authorList>
            <person name="Vargas Hoyos H.A."/>
            <person name="Santos S.N."/>
            <person name="Genuario D.B."/>
            <person name="Melo I.S."/>
            <person name="Da Silva L.J."/>
            <person name="Da Silva F.S.P."/>
            <person name="Zucchi T.D."/>
        </authorList>
    </citation>
    <scope>NUCLEOTIDE SEQUENCE [LARGE SCALE GENOMIC DNA]</scope>
    <source>
        <strain evidence="4 5">1AS2c</strain>
    </source>
</reference>
<dbReference type="InterPro" id="IPR045010">
    <property type="entry name" value="MDR_fam"/>
</dbReference>
<dbReference type="Pfam" id="PF16884">
    <property type="entry name" value="ADH_N_2"/>
    <property type="match status" value="1"/>
</dbReference>
<dbReference type="PANTHER" id="PTHR43205:SF7">
    <property type="entry name" value="PROSTAGLANDIN REDUCTASE 1"/>
    <property type="match status" value="1"/>
</dbReference>
<dbReference type="SUPFAM" id="SSF51735">
    <property type="entry name" value="NAD(P)-binding Rossmann-fold domains"/>
    <property type="match status" value="1"/>
</dbReference>
<dbReference type="PANTHER" id="PTHR43205">
    <property type="entry name" value="PROSTAGLANDIN REDUCTASE"/>
    <property type="match status" value="1"/>
</dbReference>
<sequence length="412" mass="42633">MTTQHPTGSAGTTGATSGTGTTGPARTTAPASSGDTISTTGTTDTRGTDTTGARTTGTTGTTGARTTGTSHTTGATRAAGVVARTFHLAARPRGFPTPDLFSVHEAPVPDPSPGAAVVENLYLSVDPYHREEMDSGWDVGAPREGRALGRVIASRAPEFAEGDLVLHREGWRTHAVVAPGESGVRKVPSYDGVPLTAYMSLLGGTGLTAYVALTRTLELRPGQDLFISAAAGGVGTAAGRMARLLGAGRIVGSAGTPAKVARLTGELGFDAAFDYHDGPVGELLAQAAPDGIDAYVDNVGGDHLAGAISALREHGRIAWVGAVSQYHSAHEPPAAPRNLFDIVEKSLRLEGVMVRNYPHIQQELEDFLVPLLRTGAVVPEVTVVAGFERTVDGFLGMLRGENTGKMLIRIAD</sequence>
<dbReference type="SMART" id="SM00829">
    <property type="entry name" value="PKS_ER"/>
    <property type="match status" value="1"/>
</dbReference>
<accession>A0ABY2PH26</accession>
<organism evidence="4 5">
    <name type="scientific">Streptomyces rhizosphaericola</name>
    <dbReference type="NCBI Taxonomy" id="2564098"/>
    <lineage>
        <taxon>Bacteria</taxon>
        <taxon>Bacillati</taxon>
        <taxon>Actinomycetota</taxon>
        <taxon>Actinomycetes</taxon>
        <taxon>Kitasatosporales</taxon>
        <taxon>Streptomycetaceae</taxon>
        <taxon>Streptomyces</taxon>
    </lineage>
</organism>
<dbReference type="RefSeq" id="WP_136016084.1">
    <property type="nucleotide sequence ID" value="NZ_SRZK01000080.1"/>
</dbReference>
<evidence type="ECO:0000256" key="1">
    <source>
        <dbReference type="ARBA" id="ARBA00023002"/>
    </source>
</evidence>
<dbReference type="Gene3D" id="3.40.50.720">
    <property type="entry name" value="NAD(P)-binding Rossmann-like Domain"/>
    <property type="match status" value="1"/>
</dbReference>
<dbReference type="InterPro" id="IPR041694">
    <property type="entry name" value="ADH_N_2"/>
</dbReference>
<evidence type="ECO:0000256" key="2">
    <source>
        <dbReference type="SAM" id="MobiDB-lite"/>
    </source>
</evidence>
<proteinExistence type="predicted"/>
<name>A0ABY2PH26_9ACTN</name>